<evidence type="ECO:0000256" key="1">
    <source>
        <dbReference type="SAM" id="Coils"/>
    </source>
</evidence>
<name>A0A061J0Z4_TRYRA</name>
<evidence type="ECO:0000313" key="3">
    <source>
        <dbReference type="Proteomes" id="UP000031737"/>
    </source>
</evidence>
<feature type="coiled-coil region" evidence="1">
    <location>
        <begin position="145"/>
        <end position="172"/>
    </location>
</feature>
<dbReference type="Proteomes" id="UP000031737">
    <property type="component" value="Unassembled WGS sequence"/>
</dbReference>
<evidence type="ECO:0000313" key="2">
    <source>
        <dbReference type="EMBL" id="ESL07811.1"/>
    </source>
</evidence>
<keyword evidence="3" id="KW-1185">Reference proteome</keyword>
<keyword evidence="1" id="KW-0175">Coiled coil</keyword>
<reference evidence="2 3" key="1">
    <citation type="submission" date="2013-07" db="EMBL/GenBank/DDBJ databases">
        <authorList>
            <person name="Stoco P.H."/>
            <person name="Wagner G."/>
            <person name="Gerber A."/>
            <person name="Zaha A."/>
            <person name="Thompson C."/>
            <person name="Bartholomeu D.C."/>
            <person name="Luckemeyer D.D."/>
            <person name="Bahia D."/>
            <person name="Loreto E."/>
            <person name="Prestes E.B."/>
            <person name="Lima F.M."/>
            <person name="Rodrigues-Luiz G."/>
            <person name="Vallejo G.A."/>
            <person name="Filho J.F."/>
            <person name="Monteiro K.M."/>
            <person name="Tyler K.M."/>
            <person name="de Almeida L.G."/>
            <person name="Ortiz M.F."/>
            <person name="Siervo M.A."/>
            <person name="de Moraes M.H."/>
            <person name="Cunha O.L."/>
            <person name="Mendonca-Neto R."/>
            <person name="Silva R."/>
            <person name="Teixeira S.M."/>
            <person name="Murta S.M."/>
            <person name="Sincero T.C."/>
            <person name="Mendes T.A."/>
            <person name="Urmenyi T.P."/>
            <person name="Silva V.G."/>
            <person name="da Rocha W.D."/>
            <person name="Andersson B."/>
            <person name="Romanha A.J."/>
            <person name="Steindel M."/>
            <person name="de Vasconcelos A.T."/>
            <person name="Grisard E.C."/>
        </authorList>
    </citation>
    <scope>NUCLEOTIDE SEQUENCE [LARGE SCALE GENOMIC DNA]</scope>
    <source>
        <strain evidence="2 3">SC58</strain>
    </source>
</reference>
<gene>
    <name evidence="2" type="ORF">TRSC58_04496</name>
</gene>
<sequence length="1538" mass="171268">MTLTLTTMGSRLAAVKPHQIKQFGKLPPPPKGVLLMRAVCKVVGEELHASSGKEMWESGKAIVTSQKFISRLLAVSPGTMKYESFAQLHASLQEASYTEISSFAGAIADYILALMESSRLGEMMKETDERLRVMRLDHFDALSKADAAERRAQRISKRLEEGRAEVARLLRRSEDMDAMKNDGIQRQGALVLLSDIVDGFSSFHSPDQTIAQEVFSEKGEGSVIMVGAYRAFFAMLPMEQQTRRFCQLHALLSTWGIEAPTDLDDPMVSLLFRSIKDMTNNARMSMCSNSERLCVGALLQRTHFYWPFFAGATPAFESVVQHYLKVMCGGCIVASALNGGFTKNLLEAASQGDGLLICDASVSFVLHELRPLLALQPILREAMVHNQPVRVSLFGENVEVRSSFYVVCVSSSRVACDKQGRLASRFMTITNFYFTPDVNNLVQTALLQSPLARNEVEEKYFGDVPGEDEHPIEVYTEAYSEALHEARALLCEDLDTLTGSSGRKVERLGVLIKLLSNYQVRVQRAEAHHQSREKRLQESWKYMRQAICSVEQSLRVIEAGILGRRWESRKLEPFILSASELLRPYQSRISPHSFEMLTELHKEFYATVNFVDRVVQVLGCGWPCEFRGIFAWYILSGVIVHCNVILRLRGQLYSPLVILFNAEQYGALHCLLDRGSNVVDEKYVRNVYAASSDAVLRNLISDFTSFTNGTSDFRAWIEGDGVRGAEELVRNFFYSWAKLNYTACELVASHLYNAFLFAVKEQNSEGESEVGTLYDYVGNTPATVHSPEEWLRFSLGACLPLCLLSTSLQHTVKHYEGYFKAAKLPYRFCRVSTPEEVDQLMETVSVCFRTGLADQGAGHCIMVALAVPELASEQAVFIRSLATHLSRYCRYGVWDSARNGNTARSPVLLCFVLWGSLNNEADGCNLTTQNDACAHMLEEWCLTLTQETSFLRFYLLSLLRDEKIFSPWKREGTTLVLERSASWFAGEEKKGASWRRGSRTSAYIRMSNIIELHTGLVGGQVMLHSLWKKSTCGGALPVQWQANVDRDDLTLILRILAKWLQNEKYTDADTRKRRSLRILTRHDFKSGAIEDASPASSRLSQTLVENAFNKVAFGIYAARMTTVRFRLSVVEMLRQRTSLIASEGGVGGERMNSSVSIAIEEASKAGTSEPGFLAELRQSSDDFYALCMDELAAAAYRELLEVSRQRLICGAPSPAPALVKLESSAELTPGPDDLVTSTVDSEKTPRGNIMQLLFLWEKSHMEGLLSGLREKGQNATVSRIQAAMRQLSCWVSGETLTVWLPALQHPRLLLYVFAARALSRRADDSIGIEMVLVLSRRYRLLHDDIILAGAALSKQLEEEVLLRTHWDATQMAWRKAPEETEREDDIVLAVRFQKAFSGSAGEVPISVLWETFPGDKRVDGISSVGGNGSAAFLTEVSAGTSCKMFEVQSTCPIPVVYASAAAAAEDTKEVDWALLFDMTLHVIWMGTDNLPTQQTATSGAGQLATGVDVLPSQSLRRSIVEVPSSNLSNSLSFFVTIS</sequence>
<protein>
    <submittedName>
        <fullName evidence="2">Uncharacterized protein</fullName>
    </submittedName>
</protein>
<organism evidence="2 3">
    <name type="scientific">Trypanosoma rangeli SC58</name>
    <dbReference type="NCBI Taxonomy" id="429131"/>
    <lineage>
        <taxon>Eukaryota</taxon>
        <taxon>Discoba</taxon>
        <taxon>Euglenozoa</taxon>
        <taxon>Kinetoplastea</taxon>
        <taxon>Metakinetoplastina</taxon>
        <taxon>Trypanosomatida</taxon>
        <taxon>Trypanosomatidae</taxon>
        <taxon>Trypanosoma</taxon>
        <taxon>Herpetosoma</taxon>
    </lineage>
</organism>
<dbReference type="Gene3D" id="1.20.920.20">
    <property type="match status" value="1"/>
</dbReference>
<dbReference type="VEuPathDB" id="TriTrypDB:TRSC58_04496"/>
<accession>A0A061J0Z4</accession>
<dbReference type="OrthoDB" id="247932at2759"/>
<proteinExistence type="predicted"/>
<comment type="caution">
    <text evidence="2">The sequence shown here is derived from an EMBL/GenBank/DDBJ whole genome shotgun (WGS) entry which is preliminary data.</text>
</comment>
<dbReference type="EMBL" id="AUPL01004496">
    <property type="protein sequence ID" value="ESL07811.1"/>
    <property type="molecule type" value="Genomic_DNA"/>
</dbReference>